<proteinExistence type="predicted"/>
<sequence>MAAETERHQTREHQAREEDEGGVADPLPEEAASMLLSPAPGDLFDEAWVGGDERIEIDAMVG</sequence>
<organism evidence="2 3">
    <name type="scientific">Thioflavicoccus mobilis 8321</name>
    <dbReference type="NCBI Taxonomy" id="765912"/>
    <lineage>
        <taxon>Bacteria</taxon>
        <taxon>Pseudomonadati</taxon>
        <taxon>Pseudomonadota</taxon>
        <taxon>Gammaproteobacteria</taxon>
        <taxon>Chromatiales</taxon>
        <taxon>Chromatiaceae</taxon>
        <taxon>Thioflavicoccus</taxon>
    </lineage>
</organism>
<keyword evidence="3" id="KW-1185">Reference proteome</keyword>
<dbReference type="KEGG" id="tmb:Thimo_2984"/>
<accession>L0H1Z7</accession>
<dbReference type="HOGENOM" id="CLU_2902891_0_0_6"/>
<dbReference type="Proteomes" id="UP000010816">
    <property type="component" value="Chromosome"/>
</dbReference>
<name>L0H1Z7_9GAMM</name>
<gene>
    <name evidence="2" type="ORF">Thimo_2984</name>
</gene>
<dbReference type="RefSeq" id="WP_015281806.1">
    <property type="nucleotide sequence ID" value="NC_019940.1"/>
</dbReference>
<reference evidence="2 3" key="1">
    <citation type="submission" date="2011-09" db="EMBL/GenBank/DDBJ databases">
        <title>Complete sequence of chromosome of Thioflavicoccus mobilis 8321.</title>
        <authorList>
            <consortium name="US DOE Joint Genome Institute"/>
            <person name="Lucas S."/>
            <person name="Han J."/>
            <person name="Lapidus A."/>
            <person name="Cheng J.-F."/>
            <person name="Goodwin L."/>
            <person name="Pitluck S."/>
            <person name="Peters L."/>
            <person name="Ovchinnikova G."/>
            <person name="Lu M."/>
            <person name="Detter J.C."/>
            <person name="Han C."/>
            <person name="Tapia R."/>
            <person name="Land M."/>
            <person name="Hauser L."/>
            <person name="Kyrpides N."/>
            <person name="Ivanova N."/>
            <person name="Pagani I."/>
            <person name="Vogl K."/>
            <person name="Liu Z."/>
            <person name="Imhoff J."/>
            <person name="Thiel V."/>
            <person name="Frigaard N.-U."/>
            <person name="Bryant D."/>
            <person name="Woyke T."/>
        </authorList>
    </citation>
    <scope>NUCLEOTIDE SEQUENCE [LARGE SCALE GENOMIC DNA]</scope>
    <source>
        <strain evidence="2 3">8321</strain>
    </source>
</reference>
<evidence type="ECO:0000313" key="2">
    <source>
        <dbReference type="EMBL" id="AGA91675.1"/>
    </source>
</evidence>
<protein>
    <submittedName>
        <fullName evidence="2">Uncharacterized protein</fullName>
    </submittedName>
</protein>
<dbReference type="EMBL" id="CP003051">
    <property type="protein sequence ID" value="AGA91675.1"/>
    <property type="molecule type" value="Genomic_DNA"/>
</dbReference>
<feature type="region of interest" description="Disordered" evidence="1">
    <location>
        <begin position="1"/>
        <end position="27"/>
    </location>
</feature>
<dbReference type="AlphaFoldDB" id="L0H1Z7"/>
<feature type="compositionally biased region" description="Basic and acidic residues" evidence="1">
    <location>
        <begin position="1"/>
        <end position="16"/>
    </location>
</feature>
<evidence type="ECO:0000256" key="1">
    <source>
        <dbReference type="SAM" id="MobiDB-lite"/>
    </source>
</evidence>
<evidence type="ECO:0000313" key="3">
    <source>
        <dbReference type="Proteomes" id="UP000010816"/>
    </source>
</evidence>